<evidence type="ECO:0000259" key="1">
    <source>
        <dbReference type="Pfam" id="PF14493"/>
    </source>
</evidence>
<evidence type="ECO:0000313" key="2">
    <source>
        <dbReference type="EMBL" id="SDQ06650.1"/>
    </source>
</evidence>
<dbReference type="InterPro" id="IPR029491">
    <property type="entry name" value="Helicase_HTH"/>
</dbReference>
<dbReference type="AlphaFoldDB" id="A0A1H0XUU5"/>
<proteinExistence type="predicted"/>
<dbReference type="Proteomes" id="UP000199481">
    <property type="component" value="Unassembled WGS sequence"/>
</dbReference>
<dbReference type="OrthoDB" id="2168040at2"/>
<gene>
    <name evidence="2" type="ORF">SAMN04487752_0495</name>
</gene>
<dbReference type="EMBL" id="FNJW01000008">
    <property type="protein sequence ID" value="SDQ06650.1"/>
    <property type="molecule type" value="Genomic_DNA"/>
</dbReference>
<keyword evidence="3" id="KW-1185">Reference proteome</keyword>
<accession>A0A1H0XUU5</accession>
<reference evidence="3" key="1">
    <citation type="submission" date="2016-10" db="EMBL/GenBank/DDBJ databases">
        <authorList>
            <person name="Varghese N."/>
            <person name="Submissions S."/>
        </authorList>
    </citation>
    <scope>NUCLEOTIDE SEQUENCE [LARGE SCALE GENOMIC DNA]</scope>
    <source>
        <strain evidence="3">MPL-11</strain>
    </source>
</reference>
<organism evidence="2 3">
    <name type="scientific">Carnobacterium viridans</name>
    <dbReference type="NCBI Taxonomy" id="174587"/>
    <lineage>
        <taxon>Bacteria</taxon>
        <taxon>Bacillati</taxon>
        <taxon>Bacillota</taxon>
        <taxon>Bacilli</taxon>
        <taxon>Lactobacillales</taxon>
        <taxon>Carnobacteriaceae</taxon>
        <taxon>Carnobacterium</taxon>
    </lineage>
</organism>
<sequence length="368" mass="43322">MIVKVSEMRVNVLEQSLYSQFFCLSLYSKDYPIKPSTLYHILIGKRTASILFKAHTYQVIKFFSIFTNLKREEYNQMIQRFIAKGWIKANNTSEEFYLSEQGKTEVEFYFSEHFYPTNLNQLLNGKAVKEFWGKMVFLTQVLSELRYQNKHYLPLNKEWKNQLWVKNWLKNNPLDKQDLAQSFGKEWIQALTNLDSFSAEVVVSQLTGHEKFGKTITQLASMHKIEALEIAFLLQNAIIQVMDQVVRKKENYPLFYLIYQECIGDPYSSLSQSTRLTAYYLDQGLSIENIASKRKLKANTISEHVIELAIIFPDFDVSNVIPDSKYQRLITAFQSNENITYEELEKDMPQVPFSWYRLIQIERSRTDD</sequence>
<feature type="domain" description="Helicase Helix-turn-helix" evidence="1">
    <location>
        <begin position="274"/>
        <end position="348"/>
    </location>
</feature>
<dbReference type="Pfam" id="PF14493">
    <property type="entry name" value="HTH_40"/>
    <property type="match status" value="1"/>
</dbReference>
<protein>
    <submittedName>
        <fullName evidence="2">Ribulose-phosphate 3-epimerase</fullName>
    </submittedName>
</protein>
<name>A0A1H0XUU5_9LACT</name>
<evidence type="ECO:0000313" key="3">
    <source>
        <dbReference type="Proteomes" id="UP000199481"/>
    </source>
</evidence>